<dbReference type="EMBL" id="CP151512">
    <property type="protein sequence ID" value="WZN65512.1"/>
    <property type="molecule type" value="Genomic_DNA"/>
</dbReference>
<evidence type="ECO:0000256" key="1">
    <source>
        <dbReference type="ARBA" id="ARBA00005350"/>
    </source>
</evidence>
<sequence>MQAMGVETKPPNVQVMDHSNPLARLNGVHIEQVRRIAEACLGCEMANEYMIYELSPTPGHKSGPELVHVKEVGSSFCNRQCCGPCRHLTAEMYTVHDNRPIGTYRKGQGLAWCVGCCAATATLVTNVGKGGEQHYDVGNPHGCQCPGCTPLGFTIGDFDFRGDCSCCGHTPCGQYVFNVTNKNTGAEDGSVVKLRQGCADIFYKINKYSLTFPADATEEQKVQLIAAAIHSDFNYFEQKKNNN</sequence>
<evidence type="ECO:0000313" key="4">
    <source>
        <dbReference type="Proteomes" id="UP001472866"/>
    </source>
</evidence>
<dbReference type="PANTHER" id="PTHR23248">
    <property type="entry name" value="PHOSPHOLIPID SCRAMBLASE-RELATED"/>
    <property type="match status" value="1"/>
</dbReference>
<evidence type="ECO:0000313" key="3">
    <source>
        <dbReference type="EMBL" id="WZN65512.1"/>
    </source>
</evidence>
<dbReference type="Proteomes" id="UP001472866">
    <property type="component" value="Chromosome 12"/>
</dbReference>
<organism evidence="3 4">
    <name type="scientific">Chloropicon roscoffensis</name>
    <dbReference type="NCBI Taxonomy" id="1461544"/>
    <lineage>
        <taxon>Eukaryota</taxon>
        <taxon>Viridiplantae</taxon>
        <taxon>Chlorophyta</taxon>
        <taxon>Chloropicophyceae</taxon>
        <taxon>Chloropicales</taxon>
        <taxon>Chloropicaceae</taxon>
        <taxon>Chloropicon</taxon>
    </lineage>
</organism>
<name>A0AAX4PGJ2_9CHLO</name>
<dbReference type="PANTHER" id="PTHR23248:SF9">
    <property type="entry name" value="PHOSPHOLIPID SCRAMBLASE"/>
    <property type="match status" value="1"/>
</dbReference>
<protein>
    <recommendedName>
        <fullName evidence="2">Phospholipid scramblase</fullName>
    </recommendedName>
</protein>
<comment type="similarity">
    <text evidence="1 2">Belongs to the phospholipid scramblase family.</text>
</comment>
<dbReference type="GO" id="GO:0005886">
    <property type="term" value="C:plasma membrane"/>
    <property type="evidence" value="ECO:0007669"/>
    <property type="project" value="TreeGrafter"/>
</dbReference>
<dbReference type="InterPro" id="IPR005552">
    <property type="entry name" value="Scramblase"/>
</dbReference>
<dbReference type="AlphaFoldDB" id="A0AAX4PGJ2"/>
<keyword evidence="4" id="KW-1185">Reference proteome</keyword>
<proteinExistence type="inferred from homology"/>
<dbReference type="Pfam" id="PF03803">
    <property type="entry name" value="Scramblase"/>
    <property type="match status" value="1"/>
</dbReference>
<reference evidence="3 4" key="1">
    <citation type="submission" date="2024-03" db="EMBL/GenBank/DDBJ databases">
        <title>Complete genome sequence of the green alga Chloropicon roscoffensis RCC1871.</title>
        <authorList>
            <person name="Lemieux C."/>
            <person name="Pombert J.-F."/>
            <person name="Otis C."/>
            <person name="Turmel M."/>
        </authorList>
    </citation>
    <scope>NUCLEOTIDE SEQUENCE [LARGE SCALE GENOMIC DNA]</scope>
    <source>
        <strain evidence="3 4">RCC1871</strain>
    </source>
</reference>
<gene>
    <name evidence="3" type="ORF">HKI87_12g70710</name>
</gene>
<dbReference type="GO" id="GO:0017128">
    <property type="term" value="F:phospholipid scramblase activity"/>
    <property type="evidence" value="ECO:0007669"/>
    <property type="project" value="InterPro"/>
</dbReference>
<accession>A0AAX4PGJ2</accession>
<evidence type="ECO:0000256" key="2">
    <source>
        <dbReference type="RuleBase" id="RU363116"/>
    </source>
</evidence>